<dbReference type="AlphaFoldDB" id="A0A0A9FXS9"/>
<proteinExistence type="predicted"/>
<reference evidence="1" key="1">
    <citation type="submission" date="2014-09" db="EMBL/GenBank/DDBJ databases">
        <authorList>
            <person name="Magalhaes I.L.F."/>
            <person name="Oliveira U."/>
            <person name="Santos F.R."/>
            <person name="Vidigal T.H.D.A."/>
            <person name="Brescovit A.D."/>
            <person name="Santos A.J."/>
        </authorList>
    </citation>
    <scope>NUCLEOTIDE SEQUENCE</scope>
    <source>
        <tissue evidence="1">Shoot tissue taken approximately 20 cm above the soil surface</tissue>
    </source>
</reference>
<reference evidence="1" key="2">
    <citation type="journal article" date="2015" name="Data Brief">
        <title>Shoot transcriptome of the giant reed, Arundo donax.</title>
        <authorList>
            <person name="Barrero R.A."/>
            <person name="Guerrero F.D."/>
            <person name="Moolhuijzen P."/>
            <person name="Goolsby J.A."/>
            <person name="Tidwell J."/>
            <person name="Bellgard S.E."/>
            <person name="Bellgard M.I."/>
        </authorList>
    </citation>
    <scope>NUCLEOTIDE SEQUENCE</scope>
    <source>
        <tissue evidence="1">Shoot tissue taken approximately 20 cm above the soil surface</tissue>
    </source>
</reference>
<organism evidence="1">
    <name type="scientific">Arundo donax</name>
    <name type="common">Giant reed</name>
    <name type="synonym">Donax arundinaceus</name>
    <dbReference type="NCBI Taxonomy" id="35708"/>
    <lineage>
        <taxon>Eukaryota</taxon>
        <taxon>Viridiplantae</taxon>
        <taxon>Streptophyta</taxon>
        <taxon>Embryophyta</taxon>
        <taxon>Tracheophyta</taxon>
        <taxon>Spermatophyta</taxon>
        <taxon>Magnoliopsida</taxon>
        <taxon>Liliopsida</taxon>
        <taxon>Poales</taxon>
        <taxon>Poaceae</taxon>
        <taxon>PACMAD clade</taxon>
        <taxon>Arundinoideae</taxon>
        <taxon>Arundineae</taxon>
        <taxon>Arundo</taxon>
    </lineage>
</organism>
<evidence type="ECO:0000313" key="1">
    <source>
        <dbReference type="EMBL" id="JAE13168.1"/>
    </source>
</evidence>
<name>A0A0A9FXS9_ARUDO</name>
<dbReference type="EMBL" id="GBRH01184728">
    <property type="protein sequence ID" value="JAE13168.1"/>
    <property type="molecule type" value="Transcribed_RNA"/>
</dbReference>
<protein>
    <submittedName>
        <fullName evidence="1">Uncharacterized protein</fullName>
    </submittedName>
</protein>
<sequence>MQVPENIQAVVTARYNVLYSLKRWFTLFRAYLTVH</sequence>
<accession>A0A0A9FXS9</accession>